<dbReference type="Pfam" id="PF06863">
    <property type="entry name" value="DUF1254"/>
    <property type="match status" value="1"/>
</dbReference>
<dbReference type="PANTHER" id="PTHR36509:SF2">
    <property type="entry name" value="BLL3101 PROTEIN"/>
    <property type="match status" value="1"/>
</dbReference>
<evidence type="ECO:0000313" key="3">
    <source>
        <dbReference type="EMBL" id="MCC9064887.1"/>
    </source>
</evidence>
<evidence type="ECO:0000259" key="2">
    <source>
        <dbReference type="Pfam" id="PF06863"/>
    </source>
</evidence>
<dbReference type="Proteomes" id="UP001430679">
    <property type="component" value="Unassembled WGS sequence"/>
</dbReference>
<dbReference type="RefSeq" id="WP_230038237.1">
    <property type="nucleotide sequence ID" value="NZ_JAJJMM010000001.1"/>
</dbReference>
<evidence type="ECO:0000259" key="1">
    <source>
        <dbReference type="Pfam" id="PF06742"/>
    </source>
</evidence>
<dbReference type="Gene3D" id="2.60.120.600">
    <property type="entry name" value="Domain of unknown function DUF1214, C-terminal domain"/>
    <property type="match status" value="1"/>
</dbReference>
<feature type="domain" description="DUF1254" evidence="2">
    <location>
        <begin position="101"/>
        <end position="232"/>
    </location>
</feature>
<keyword evidence="4" id="KW-1185">Reference proteome</keyword>
<dbReference type="EMBL" id="JAJJMM010000001">
    <property type="protein sequence ID" value="MCC9064887.1"/>
    <property type="molecule type" value="Genomic_DNA"/>
</dbReference>
<dbReference type="PROSITE" id="PS51257">
    <property type="entry name" value="PROKAR_LIPOPROTEIN"/>
    <property type="match status" value="1"/>
</dbReference>
<feature type="domain" description="DUF1214" evidence="1">
    <location>
        <begin position="372"/>
        <end position="480"/>
    </location>
</feature>
<dbReference type="InterPro" id="IPR010679">
    <property type="entry name" value="DUF1254"/>
</dbReference>
<dbReference type="PANTHER" id="PTHR36509">
    <property type="entry name" value="BLL3101 PROTEIN"/>
    <property type="match status" value="1"/>
</dbReference>
<dbReference type="Pfam" id="PF06742">
    <property type="entry name" value="DUF1214"/>
    <property type="match status" value="1"/>
</dbReference>
<name>A0ABS8MHC1_9FLAO</name>
<sequence length="495" mass="56256">MKKKIFTFSTLTFIVISLISSCKKEVKENDTAVVKESDSVKTEIISGPIPNTNMTPEYIKTLSANIYLWAWPMVNMHNRKLMFEKVPYPVLGKGILPLSSINHIAMLTDYVDAEEREVACPNQDVVYGLAPLDLTKDAVIVQVPDFGDRFWVYQVCDQRTEGFAKLGKMYGSKPGFYLLTSSDWKGKVPDGINAVFKSTTTFNVVIPRAFQSDDPSDKKAIQPLISQINVYPLADFDGKMKKVDYSKLPKTPADKVVAKQETQWVKPELFFDQLSTVLKEVPPLKGEEVWYAQVQSFLDAINKDPKLKAIARQSAIDSEKNLIKPLFQFENVGYPVKFNWTTQKNGAQFGTDYLTRTACAKSNIFVNRSIESKYFYQDFDSTRTKLSGANKYTITFAKGQTPPVKGFWSLTLYDEHHFFASNELKRYSLGTKNKNLKYNADGSLTLYVQNSKPDSDKIDNWLPAPKGTFSLYVRCYWPEEKTLKDEWSPPAVIKT</sequence>
<dbReference type="InterPro" id="IPR037049">
    <property type="entry name" value="DUF1214_C_sf"/>
</dbReference>
<reference evidence="3" key="1">
    <citation type="submission" date="2021-11" db="EMBL/GenBank/DDBJ databases">
        <title>Description of novel Flavobacterium species.</title>
        <authorList>
            <person name="Saticioglu I.B."/>
            <person name="Ay H."/>
            <person name="Altun S."/>
            <person name="Duman M."/>
        </authorList>
    </citation>
    <scope>NUCLEOTIDE SEQUENCE</scope>
    <source>
        <strain evidence="3">F-30</strain>
    </source>
</reference>
<dbReference type="InterPro" id="IPR010621">
    <property type="entry name" value="DUF1214"/>
</dbReference>
<proteinExistence type="predicted"/>
<organism evidence="3 4">
    <name type="scientific">Flavobacterium piscisymbiosum</name>
    <dbReference type="NCBI Taxonomy" id="2893753"/>
    <lineage>
        <taxon>Bacteria</taxon>
        <taxon>Pseudomonadati</taxon>
        <taxon>Bacteroidota</taxon>
        <taxon>Flavobacteriia</taxon>
        <taxon>Flavobacteriales</taxon>
        <taxon>Flavobacteriaceae</taxon>
        <taxon>Flavobacterium</taxon>
    </lineage>
</organism>
<dbReference type="Gene3D" id="2.60.40.1610">
    <property type="entry name" value="Domain of unknown function DUF1254"/>
    <property type="match status" value="1"/>
</dbReference>
<dbReference type="SUPFAM" id="SSF160935">
    <property type="entry name" value="VPA0735-like"/>
    <property type="match status" value="1"/>
</dbReference>
<protein>
    <submittedName>
        <fullName evidence="3">DUF1214 domain-containing protein</fullName>
    </submittedName>
</protein>
<accession>A0ABS8MHC1</accession>
<evidence type="ECO:0000313" key="4">
    <source>
        <dbReference type="Proteomes" id="UP001430679"/>
    </source>
</evidence>
<gene>
    <name evidence="3" type="ORF">LNP81_17910</name>
</gene>
<dbReference type="InterPro" id="IPR037050">
    <property type="entry name" value="DUF1254_sf"/>
</dbReference>
<comment type="caution">
    <text evidence="3">The sequence shown here is derived from an EMBL/GenBank/DDBJ whole genome shotgun (WGS) entry which is preliminary data.</text>
</comment>